<dbReference type="STRING" id="1527.SAMN04489757_12039"/>
<feature type="domain" description="2,4-diaminopentanoate dehydrogenase C-terminal" evidence="1">
    <location>
        <begin position="146"/>
        <end position="330"/>
    </location>
</feature>
<evidence type="ECO:0000313" key="3">
    <source>
        <dbReference type="Proteomes" id="UP000198806"/>
    </source>
</evidence>
<dbReference type="Proteomes" id="UP000198806">
    <property type="component" value="Unassembled WGS sequence"/>
</dbReference>
<proteinExistence type="predicted"/>
<name>A0A1I5GKH0_9FIRM</name>
<keyword evidence="3" id="KW-1185">Reference proteome</keyword>
<evidence type="ECO:0000313" key="2">
    <source>
        <dbReference type="EMBL" id="SFO36485.1"/>
    </source>
</evidence>
<reference evidence="2 3" key="1">
    <citation type="submission" date="2016-10" db="EMBL/GenBank/DDBJ databases">
        <authorList>
            <person name="de Groot N.N."/>
        </authorList>
    </citation>
    <scope>NUCLEOTIDE SEQUENCE [LARGE SCALE GENOMIC DNA]</scope>
    <source>
        <strain evidence="2 3">DSM 1283</strain>
    </source>
</reference>
<dbReference type="EMBL" id="FOWD01000020">
    <property type="protein sequence ID" value="SFO36485.1"/>
    <property type="molecule type" value="Genomic_DNA"/>
</dbReference>
<accession>A0A1I5GKH0</accession>
<dbReference type="InterPro" id="IPR045760">
    <property type="entry name" value="DAP_DH_C"/>
</dbReference>
<dbReference type="AlphaFoldDB" id="A0A1I5GKH0"/>
<evidence type="ECO:0000259" key="1">
    <source>
        <dbReference type="Pfam" id="PF19328"/>
    </source>
</evidence>
<gene>
    <name evidence="2" type="ORF">SAMN04489757_12039</name>
</gene>
<sequence length="344" mass="37891">MFHEKIRVVQYGCGKMAKYALRYLYENGAEIVGAIDVNPEVVGMDVGDFAGLGIKLGVPIRSDADAVLDECDADIAIVTLFSFIKDIYPYVEKVVSRGINVITTCEEAIYPWTTAAALTNKLDKLAKENNCTIAGSGMQDIYWVNMIACVAGGIHKIEKIEGAVSYNVEDYGLALAKAHGAGLTPEQFEKEIAHPEVLEPAYVWNSNEAICSKMGWTIKSQSQKCVPYFYDKDLYSSTLGETIPKGNCIGMSAVVTTETFQGPIIETQCIGKVYGPDDGDMCDWKIIGEPDTEFHVNKPATVEHTCATVVNRIPTILNAPAGYYTIEKMDNVEYLSYPMQYYVK</sequence>
<dbReference type="CDD" id="cd24146">
    <property type="entry name" value="nat-AmDH_N_like"/>
    <property type="match status" value="1"/>
</dbReference>
<protein>
    <submittedName>
        <fullName evidence="2">2,4-diaminopentanoate:NAD(P)+ oxidoreductase</fullName>
    </submittedName>
</protein>
<organism evidence="2 3">
    <name type="scientific">Anaerocolumna aminovalerica</name>
    <dbReference type="NCBI Taxonomy" id="1527"/>
    <lineage>
        <taxon>Bacteria</taxon>
        <taxon>Bacillati</taxon>
        <taxon>Bacillota</taxon>
        <taxon>Clostridia</taxon>
        <taxon>Lachnospirales</taxon>
        <taxon>Lachnospiraceae</taxon>
        <taxon>Anaerocolumna</taxon>
    </lineage>
</organism>
<dbReference type="Gene3D" id="3.40.50.720">
    <property type="entry name" value="NAD(P)-binding Rossmann-like Domain"/>
    <property type="match status" value="1"/>
</dbReference>
<dbReference type="InterPro" id="IPR036291">
    <property type="entry name" value="NAD(P)-bd_dom_sf"/>
</dbReference>
<dbReference type="SUPFAM" id="SSF51735">
    <property type="entry name" value="NAD(P)-binding Rossmann-fold domains"/>
    <property type="match status" value="1"/>
</dbReference>
<dbReference type="Pfam" id="PF19328">
    <property type="entry name" value="DAP_DH_C"/>
    <property type="match status" value="1"/>
</dbReference>